<accession>A0A0R3JRG5</accession>
<comment type="caution">
    <text evidence="3">The sequence shown here is derived from an EMBL/GenBank/DDBJ whole genome shotgun (WGS) entry which is preliminary data.</text>
</comment>
<dbReference type="CDD" id="cd00118">
    <property type="entry name" value="LysM"/>
    <property type="match status" value="1"/>
</dbReference>
<evidence type="ECO:0000313" key="3">
    <source>
        <dbReference type="EMBL" id="KRQ86024.1"/>
    </source>
</evidence>
<dbReference type="EMBL" id="LKHP01000017">
    <property type="protein sequence ID" value="KRQ86024.1"/>
    <property type="molecule type" value="Genomic_DNA"/>
</dbReference>
<dbReference type="RefSeq" id="WP_057979449.1">
    <property type="nucleotide sequence ID" value="NZ_LKHP01000017.1"/>
</dbReference>
<evidence type="ECO:0000259" key="2">
    <source>
        <dbReference type="PROSITE" id="PS51782"/>
    </source>
</evidence>
<feature type="domain" description="LysM" evidence="2">
    <location>
        <begin position="39"/>
        <end position="86"/>
    </location>
</feature>
<sequence>MLKKKLLFILAICIVSSFTIISIMNRTYATKKEKNLKYETYVVQAGDTLWNIAKKYTDKDPRRLIHEIREHNNITPLIYEGQVIEIPTEGE</sequence>
<name>A0A0R3JRG5_CALMK</name>
<dbReference type="PROSITE" id="PS51782">
    <property type="entry name" value="LYSM"/>
    <property type="match status" value="1"/>
</dbReference>
<keyword evidence="1" id="KW-0812">Transmembrane</keyword>
<keyword evidence="3" id="KW-0132">Cell division</keyword>
<evidence type="ECO:0000313" key="4">
    <source>
        <dbReference type="Proteomes" id="UP000052015"/>
    </source>
</evidence>
<dbReference type="SMART" id="SM00257">
    <property type="entry name" value="LysM"/>
    <property type="match status" value="1"/>
</dbReference>
<dbReference type="GO" id="GO:0051301">
    <property type="term" value="P:cell division"/>
    <property type="evidence" value="ECO:0007669"/>
    <property type="project" value="UniProtKB-KW"/>
</dbReference>
<gene>
    <name evidence="3" type="primary">yneA_2</name>
    <name evidence="3" type="ORF">ABG79_02156</name>
</gene>
<keyword evidence="1" id="KW-1133">Transmembrane helix</keyword>
<keyword evidence="1" id="KW-0472">Membrane</keyword>
<dbReference type="SUPFAM" id="SSF54106">
    <property type="entry name" value="LysM domain"/>
    <property type="match status" value="1"/>
</dbReference>
<keyword evidence="3" id="KW-0131">Cell cycle</keyword>
<organism evidence="3 4">
    <name type="scientific">Caloramator mitchellensis</name>
    <dbReference type="NCBI Taxonomy" id="908809"/>
    <lineage>
        <taxon>Bacteria</taxon>
        <taxon>Bacillati</taxon>
        <taxon>Bacillota</taxon>
        <taxon>Clostridia</taxon>
        <taxon>Eubacteriales</taxon>
        <taxon>Clostridiaceae</taxon>
        <taxon>Caloramator</taxon>
    </lineage>
</organism>
<reference evidence="3 4" key="1">
    <citation type="submission" date="2015-09" db="EMBL/GenBank/DDBJ databases">
        <title>Draft genome sequence of a Caloramator mitchellensis, a moderate thermophile from the Great Artesian Basin of Australia.</title>
        <authorList>
            <person name="Patel B.K."/>
        </authorList>
    </citation>
    <scope>NUCLEOTIDE SEQUENCE [LARGE SCALE GENOMIC DNA]</scope>
    <source>
        <strain evidence="3 4">VF08</strain>
    </source>
</reference>
<dbReference type="Proteomes" id="UP000052015">
    <property type="component" value="Unassembled WGS sequence"/>
</dbReference>
<dbReference type="InterPro" id="IPR036779">
    <property type="entry name" value="LysM_dom_sf"/>
</dbReference>
<dbReference type="InterPro" id="IPR018392">
    <property type="entry name" value="LysM"/>
</dbReference>
<dbReference type="AlphaFoldDB" id="A0A0R3JRG5"/>
<protein>
    <submittedName>
        <fullName evidence="3">Cell division suppressor protein YneA</fullName>
    </submittedName>
</protein>
<dbReference type="Gene3D" id="3.10.350.10">
    <property type="entry name" value="LysM domain"/>
    <property type="match status" value="1"/>
</dbReference>
<evidence type="ECO:0000256" key="1">
    <source>
        <dbReference type="SAM" id="Phobius"/>
    </source>
</evidence>
<dbReference type="STRING" id="908809.ABG79_02156"/>
<proteinExistence type="predicted"/>
<dbReference type="Pfam" id="PF01476">
    <property type="entry name" value="LysM"/>
    <property type="match status" value="1"/>
</dbReference>
<keyword evidence="4" id="KW-1185">Reference proteome</keyword>
<feature type="transmembrane region" description="Helical" evidence="1">
    <location>
        <begin position="6"/>
        <end position="24"/>
    </location>
</feature>